<dbReference type="GO" id="GO:0036286">
    <property type="term" value="C:eisosome filament"/>
    <property type="evidence" value="ECO:0007669"/>
    <property type="project" value="TreeGrafter"/>
</dbReference>
<dbReference type="InterPro" id="IPR027267">
    <property type="entry name" value="AH/BAR_dom_sf"/>
</dbReference>
<dbReference type="Gene3D" id="1.20.1270.60">
    <property type="entry name" value="Arfaptin homology (AH) domain/BAR domain"/>
    <property type="match status" value="2"/>
</dbReference>
<name>G0SCG7_CHATD</name>
<organism evidence="3">
    <name type="scientific">Chaetomium thermophilum (strain DSM 1495 / CBS 144.50 / IMI 039719)</name>
    <name type="common">Thermochaetoides thermophila</name>
    <dbReference type="NCBI Taxonomy" id="759272"/>
    <lineage>
        <taxon>Eukaryota</taxon>
        <taxon>Fungi</taxon>
        <taxon>Dikarya</taxon>
        <taxon>Ascomycota</taxon>
        <taxon>Pezizomycotina</taxon>
        <taxon>Sordariomycetes</taxon>
        <taxon>Sordariomycetidae</taxon>
        <taxon>Sordariales</taxon>
        <taxon>Chaetomiaceae</taxon>
        <taxon>Thermochaetoides</taxon>
    </lineage>
</organism>
<dbReference type="GO" id="GO:0070941">
    <property type="term" value="P:eisosome assembly"/>
    <property type="evidence" value="ECO:0007669"/>
    <property type="project" value="TreeGrafter"/>
</dbReference>
<dbReference type="STRING" id="759272.G0SCG7"/>
<dbReference type="PANTHER" id="PTHR31962">
    <property type="entry name" value="SPHINGOLIPID LONG CHAIN BASE-RESPONSIVE PROTEIN PIL1"/>
    <property type="match status" value="1"/>
</dbReference>
<sequence length="382" mass="41688">MSRNSSEDSRFSFSQWCPPPTSLLMSKLPLTATSQEPRPFNPPLATQQHGNHKHLCHISNILLLFPVLKHTPLQLLPLFPAHPLPQYSPRRTSSLPASPSPHQILTFRDDAVTDLADKLSVLLGEIGRQEAQFACRWEEVRGMLKVVRGTERGVARVRMLGERCRVEVGRLRERVQRDGDANGGGDKGRRLVEAEMELVRLEAEELVAEAQLGGVAILARHGLRLLSLLDSTPLVPGEVRPAFPATAMAQARQILNDAEDDLRTWELSGMDRMLYELSLRPDDVAHGQAVGQHGMAWAQHGRMDMLGDEDGNGGGDGDGDGDGDGGIPEEEGDGDRDEGGAEEDEREEEQTAPPVPPRPRKKGKSKQESLGSESGSEGGVEG</sequence>
<keyword evidence="3" id="KW-1185">Reference proteome</keyword>
<dbReference type="GeneID" id="18259754"/>
<dbReference type="KEGG" id="cthr:CTHT_0057160"/>
<evidence type="ECO:0000256" key="1">
    <source>
        <dbReference type="SAM" id="MobiDB-lite"/>
    </source>
</evidence>
<dbReference type="Pfam" id="PF13805">
    <property type="entry name" value="Pil1"/>
    <property type="match status" value="2"/>
</dbReference>
<dbReference type="Proteomes" id="UP000008066">
    <property type="component" value="Unassembled WGS sequence"/>
</dbReference>
<dbReference type="InterPro" id="IPR028245">
    <property type="entry name" value="PIL1/LSP1"/>
</dbReference>
<reference evidence="2 3" key="1">
    <citation type="journal article" date="2011" name="Cell">
        <title>Insight into structure and assembly of the nuclear pore complex by utilizing the genome of a eukaryotic thermophile.</title>
        <authorList>
            <person name="Amlacher S."/>
            <person name="Sarges P."/>
            <person name="Flemming D."/>
            <person name="van Noort V."/>
            <person name="Kunze R."/>
            <person name="Devos D.P."/>
            <person name="Arumugam M."/>
            <person name="Bork P."/>
            <person name="Hurt E."/>
        </authorList>
    </citation>
    <scope>NUCLEOTIDE SEQUENCE [LARGE SCALE GENOMIC DNA]</scope>
    <source>
        <strain evidence="3">DSM 1495 / CBS 144.50 / IMI 039719</strain>
    </source>
</reference>
<dbReference type="OrthoDB" id="5599269at2759"/>
<feature type="compositionally biased region" description="Acidic residues" evidence="1">
    <location>
        <begin position="306"/>
        <end position="350"/>
    </location>
</feature>
<feature type="region of interest" description="Disordered" evidence="1">
    <location>
        <begin position="303"/>
        <end position="382"/>
    </location>
</feature>
<gene>
    <name evidence="2" type="ORF">CTHT_0057160</name>
</gene>
<dbReference type="GO" id="GO:0005886">
    <property type="term" value="C:plasma membrane"/>
    <property type="evidence" value="ECO:0007669"/>
    <property type="project" value="TreeGrafter"/>
</dbReference>
<dbReference type="HOGENOM" id="CLU_723613_0_0_1"/>
<evidence type="ECO:0000313" key="3">
    <source>
        <dbReference type="Proteomes" id="UP000008066"/>
    </source>
</evidence>
<dbReference type="GO" id="GO:0006897">
    <property type="term" value="P:endocytosis"/>
    <property type="evidence" value="ECO:0007669"/>
    <property type="project" value="TreeGrafter"/>
</dbReference>
<dbReference type="GO" id="GO:0008289">
    <property type="term" value="F:lipid binding"/>
    <property type="evidence" value="ECO:0007669"/>
    <property type="project" value="TreeGrafter"/>
</dbReference>
<proteinExistence type="predicted"/>
<protein>
    <submittedName>
        <fullName evidence="2">Uncharacterized protein</fullName>
    </submittedName>
</protein>
<evidence type="ECO:0000313" key="2">
    <source>
        <dbReference type="EMBL" id="EGS19093.1"/>
    </source>
</evidence>
<dbReference type="AlphaFoldDB" id="G0SCG7"/>
<dbReference type="EMBL" id="GL988045">
    <property type="protein sequence ID" value="EGS19093.1"/>
    <property type="molecule type" value="Genomic_DNA"/>
</dbReference>
<accession>G0SCG7</accession>
<dbReference type="eggNOG" id="ENOG502RCV0">
    <property type="taxonomic scope" value="Eukaryota"/>
</dbReference>
<dbReference type="PANTHER" id="PTHR31962:SF8">
    <property type="entry name" value="MEIOTIC EXPRESSION UP-REGULATED PROTEIN 14"/>
    <property type="match status" value="1"/>
</dbReference>
<dbReference type="RefSeq" id="XP_006696038.1">
    <property type="nucleotide sequence ID" value="XM_006695975.1"/>
</dbReference>